<feature type="region of interest" description="Disordered" evidence="1">
    <location>
        <begin position="687"/>
        <end position="716"/>
    </location>
</feature>
<dbReference type="EMBL" id="CP042434">
    <property type="protein sequence ID" value="QEC72418.1"/>
    <property type="molecule type" value="Genomic_DNA"/>
</dbReference>
<feature type="domain" description="Outer membrane protein beta-barrel" evidence="2">
    <location>
        <begin position="223"/>
        <end position="570"/>
    </location>
</feature>
<reference evidence="3 4" key="1">
    <citation type="journal article" date="2017" name="Int. J. Syst. Evol. Microbiol.">
        <title>Arachidicoccus ginsenosidivorans sp. nov., with ginsenoside-converting activity isolated from ginseng cultivating soil.</title>
        <authorList>
            <person name="Siddiqi M.Z."/>
            <person name="Aslam Z."/>
            <person name="Im W.T."/>
        </authorList>
    </citation>
    <scope>NUCLEOTIDE SEQUENCE [LARGE SCALE GENOMIC DNA]</scope>
    <source>
        <strain evidence="3 4">Gsoil 809</strain>
    </source>
</reference>
<keyword evidence="4" id="KW-1185">Reference proteome</keyword>
<evidence type="ECO:0000259" key="2">
    <source>
        <dbReference type="Pfam" id="PF14905"/>
    </source>
</evidence>
<dbReference type="KEGG" id="agi:FSB73_12770"/>
<name>A0A5B8VQ72_9BACT</name>
<gene>
    <name evidence="3" type="ORF">FSB73_12770</name>
</gene>
<evidence type="ECO:0000313" key="3">
    <source>
        <dbReference type="EMBL" id="QEC72418.1"/>
    </source>
</evidence>
<dbReference type="InterPro" id="IPR041700">
    <property type="entry name" value="OMP_b-brl_3"/>
</dbReference>
<dbReference type="Proteomes" id="UP000321291">
    <property type="component" value="Chromosome"/>
</dbReference>
<organism evidence="3 4">
    <name type="scientific">Arachidicoccus ginsenosidivorans</name>
    <dbReference type="NCBI Taxonomy" id="496057"/>
    <lineage>
        <taxon>Bacteria</taxon>
        <taxon>Pseudomonadati</taxon>
        <taxon>Bacteroidota</taxon>
        <taxon>Chitinophagia</taxon>
        <taxon>Chitinophagales</taxon>
        <taxon>Chitinophagaceae</taxon>
        <taxon>Arachidicoccus</taxon>
    </lineage>
</organism>
<proteinExistence type="predicted"/>
<dbReference type="AlphaFoldDB" id="A0A5B8VQ72"/>
<sequence length="716" mass="81809">MQVYDAQTDQSKFTGFDDGERIRTINIVTRRKFKGLFGKPSIAIGSRAANLKTPLYRIDGKAFLYGPDKQISFIAKADNTRGSRVGKSHGSTYGLNYRNKVGQKSKVTASYTLNKNAGNQSSKSWRQDLYTNDTVFNKNSVRGSWNSQVNHKFTLDWETKFDSTNELYIRPRYSFGSDHSTNSSTTTIDSAYLDNVVHKNKTENSGRSDGSQHNFSVATTYNHRFKKRGRSISLDVNIGHNSNDRTRLSNTDLYDFVADSLDATRRQFINTSANSSYRANLDYTEPLGLHHMLQLELNGAYSQSESNQQTYNYDEATGGYTDIDSTLTNLYGNTYRSTRSTLSYRYHDEHVRFSVGSGTQWGKVSSLNHTKHTDIHQDYVNLYPSASFTYRFSKWRRLRMRYSGRTSQPSVGQMQPIVDNSNPLYIRAGNPDLKQRFNHNAFIEYRNRDSATGRSFYGKLDMEIANNSVVNSVKRLDNGGQYSMPVNINGNYQLSAYLGFGLPIRWIPSNLDLQTRINQQHMVSLIDAVKNYTTKVSFSETFRWRSNFEKSLDINFTTRPSYNLTSYSVSRSTNGNYFDQVFSFDGTWYSESGWESSAGCHYTLYAGLPKEQQNNSTIVNLSVSKSFANKSAKLTFSVTDLLNQSNGLDFVRSDNFIQQTQNDVFKRYFLLTFSYNLKNLHLNLSGKKDSGDHSEKSNDSQHERPEHKRGGRHWES</sequence>
<protein>
    <submittedName>
        <fullName evidence="3">Outer membrane beta-barrel protein</fullName>
    </submittedName>
</protein>
<evidence type="ECO:0000256" key="1">
    <source>
        <dbReference type="SAM" id="MobiDB-lite"/>
    </source>
</evidence>
<evidence type="ECO:0000313" key="4">
    <source>
        <dbReference type="Proteomes" id="UP000321291"/>
    </source>
</evidence>
<dbReference type="SUPFAM" id="SSF56935">
    <property type="entry name" value="Porins"/>
    <property type="match status" value="1"/>
</dbReference>
<dbReference type="Pfam" id="PF14905">
    <property type="entry name" value="OMP_b-brl_3"/>
    <property type="match status" value="1"/>
</dbReference>
<accession>A0A5B8VQ72</accession>